<dbReference type="Gene3D" id="3.10.180.10">
    <property type="entry name" value="2,3-Dihydroxybiphenyl 1,2-Dioxygenase, domain 1"/>
    <property type="match status" value="1"/>
</dbReference>
<dbReference type="InterPro" id="IPR029068">
    <property type="entry name" value="Glyas_Bleomycin-R_OHBP_Dase"/>
</dbReference>
<feature type="domain" description="VOC" evidence="8">
    <location>
        <begin position="361"/>
        <end position="479"/>
    </location>
</feature>
<dbReference type="Proteomes" id="UP000247476">
    <property type="component" value="Unassembled WGS sequence"/>
</dbReference>
<dbReference type="PROSITE" id="PS51819">
    <property type="entry name" value="VOC"/>
    <property type="match status" value="1"/>
</dbReference>
<dbReference type="Pfam" id="PF00903">
    <property type="entry name" value="Glyoxalase"/>
    <property type="match status" value="1"/>
</dbReference>
<evidence type="ECO:0000256" key="3">
    <source>
        <dbReference type="ARBA" id="ARBA00022490"/>
    </source>
</evidence>
<feature type="compositionally biased region" description="Basic and acidic residues" evidence="6">
    <location>
        <begin position="46"/>
        <end position="58"/>
    </location>
</feature>
<evidence type="ECO:0000313" key="10">
    <source>
        <dbReference type="Proteomes" id="UP000247476"/>
    </source>
</evidence>
<name>A0A2V5KC88_9BACL</name>
<dbReference type="Pfam" id="PF00106">
    <property type="entry name" value="adh_short"/>
    <property type="match status" value="1"/>
</dbReference>
<proteinExistence type="inferred from homology"/>
<dbReference type="PRINTS" id="PR00081">
    <property type="entry name" value="GDHRDH"/>
</dbReference>
<dbReference type="InterPro" id="IPR016181">
    <property type="entry name" value="Acyl_CoA_acyltransferase"/>
</dbReference>
<dbReference type="Gene3D" id="3.40.50.720">
    <property type="entry name" value="NAD(P)-binding Rossmann-like Domain"/>
    <property type="match status" value="1"/>
</dbReference>
<comment type="subcellular location">
    <subcellularLocation>
        <location evidence="1">Cytoplasm</location>
    </subcellularLocation>
</comment>
<keyword evidence="3" id="KW-0963">Cytoplasm</keyword>
<dbReference type="InterPro" id="IPR051721">
    <property type="entry name" value="Biopterin_syn/organic_redct"/>
</dbReference>
<evidence type="ECO:0000256" key="2">
    <source>
        <dbReference type="ARBA" id="ARBA00006484"/>
    </source>
</evidence>
<dbReference type="GO" id="GO:0006729">
    <property type="term" value="P:tetrahydrobiopterin biosynthetic process"/>
    <property type="evidence" value="ECO:0007669"/>
    <property type="project" value="TreeGrafter"/>
</dbReference>
<sequence>MVRRRRVLVPGRLRQAGSGHLRACLRTAGGAPRRLPVRRRRRLRRAERSGASRHDRSPGRLVFAPGYAGARLRLPAAGPTDGGRPGRARRGGAFVIVHYRIVTGVSRGIGAALAERLLGPDRLVIGIARNDNEAVRATAEAKGCGYRFVPFDLADTTGIDGLMDELFRSIDRGRARSVALVNNAASLSPLRPIHACTDREIAGHYAVNLLAPVLLTKHFVGRTAGWNAVKSVVNVSSGSAEWPMAGMAPYCSSKAGLNAFTQCVALEQQDVDNSRTRIRRLPGHGRDRHAAAGPDEPKRRAAGGGTVSRSVRGGAADDPGTGGGTDRSAAGVEGGSSGLDQKAGRCGGGRIRMRSGPIQSLVLGIPVAKSDYDRAIDWYVGALGFELVWKKGVAQLRMPNGQKLLVFDPDDDPDSIWYAGDYEAHPHYSVQLVVGDLEKLTERLTGSGARLGPILRGGGGGRDMRIDDPFGNRWWAIEDPKPNAAAPSPLDEFSRKSSFGRSGAATDRIRLRPTGAGDLDFVVDAETAEGSRPYVGQWTRERHAEAIDDPDAMHAVIVRLGDGQRIGYVIAQGLREGRSIELKRLVVTEPGNGYGRETVRLVKRLAFAEWRARRLWLDVRAGNTRAERLYRSEGFQIEGVLRDADYADGRYVSLAVLSMLADEYVPEPAAGPAT</sequence>
<dbReference type="InterPro" id="IPR000182">
    <property type="entry name" value="GNAT_dom"/>
</dbReference>
<evidence type="ECO:0000259" key="7">
    <source>
        <dbReference type="PROSITE" id="PS51186"/>
    </source>
</evidence>
<evidence type="ECO:0008006" key="11">
    <source>
        <dbReference type="Google" id="ProtNLM"/>
    </source>
</evidence>
<dbReference type="InterPro" id="IPR036291">
    <property type="entry name" value="NAD(P)-bd_dom_sf"/>
</dbReference>
<gene>
    <name evidence="9" type="ORF">DLM86_08640</name>
</gene>
<feature type="compositionally biased region" description="Low complexity" evidence="6">
    <location>
        <begin position="307"/>
        <end position="319"/>
    </location>
</feature>
<keyword evidence="10" id="KW-1185">Reference proteome</keyword>
<dbReference type="EMBL" id="QJVJ01000003">
    <property type="protein sequence ID" value="PYI55774.1"/>
    <property type="molecule type" value="Genomic_DNA"/>
</dbReference>
<keyword evidence="4" id="KW-0521">NADP</keyword>
<feature type="compositionally biased region" description="Basic and acidic residues" evidence="6">
    <location>
        <begin position="284"/>
        <end position="299"/>
    </location>
</feature>
<reference evidence="9 10" key="1">
    <citation type="submission" date="2018-05" db="EMBL/GenBank/DDBJ databases">
        <title>Paenibacillus flagellatus sp. nov., isolated from selenium mineral soil.</title>
        <authorList>
            <person name="Dai X."/>
        </authorList>
    </citation>
    <scope>NUCLEOTIDE SEQUENCE [LARGE SCALE GENOMIC DNA]</scope>
    <source>
        <strain evidence="9 10">DXL2</strain>
    </source>
</reference>
<dbReference type="GO" id="GO:0005737">
    <property type="term" value="C:cytoplasm"/>
    <property type="evidence" value="ECO:0007669"/>
    <property type="project" value="UniProtKB-SubCell"/>
</dbReference>
<evidence type="ECO:0000256" key="6">
    <source>
        <dbReference type="SAM" id="MobiDB-lite"/>
    </source>
</evidence>
<dbReference type="SUPFAM" id="SSF55729">
    <property type="entry name" value="Acyl-CoA N-acyltransferases (Nat)"/>
    <property type="match status" value="1"/>
</dbReference>
<feature type="domain" description="N-acetyltransferase" evidence="7">
    <location>
        <begin position="509"/>
        <end position="653"/>
    </location>
</feature>
<dbReference type="InterPro" id="IPR037523">
    <property type="entry name" value="VOC_core"/>
</dbReference>
<organism evidence="9 10">
    <name type="scientific">Paenibacillus flagellatus</name>
    <dbReference type="NCBI Taxonomy" id="2211139"/>
    <lineage>
        <taxon>Bacteria</taxon>
        <taxon>Bacillati</taxon>
        <taxon>Bacillota</taxon>
        <taxon>Bacilli</taxon>
        <taxon>Bacillales</taxon>
        <taxon>Paenibacillaceae</taxon>
        <taxon>Paenibacillus</taxon>
    </lineage>
</organism>
<comment type="similarity">
    <text evidence="2">Belongs to the short-chain dehydrogenases/reductases (SDR) family.</text>
</comment>
<evidence type="ECO:0000256" key="5">
    <source>
        <dbReference type="ARBA" id="ARBA00023002"/>
    </source>
</evidence>
<dbReference type="InterPro" id="IPR020904">
    <property type="entry name" value="Sc_DH/Rdtase_CS"/>
</dbReference>
<evidence type="ECO:0000256" key="1">
    <source>
        <dbReference type="ARBA" id="ARBA00004496"/>
    </source>
</evidence>
<dbReference type="GO" id="GO:0016747">
    <property type="term" value="F:acyltransferase activity, transferring groups other than amino-acyl groups"/>
    <property type="evidence" value="ECO:0007669"/>
    <property type="project" value="InterPro"/>
</dbReference>
<feature type="region of interest" description="Disordered" evidence="6">
    <location>
        <begin position="39"/>
        <end position="62"/>
    </location>
</feature>
<dbReference type="Pfam" id="PF00583">
    <property type="entry name" value="Acetyltransf_1"/>
    <property type="match status" value="1"/>
</dbReference>
<dbReference type="SUPFAM" id="SSF54593">
    <property type="entry name" value="Glyoxalase/Bleomycin resistance protein/Dihydroxybiphenyl dioxygenase"/>
    <property type="match status" value="1"/>
</dbReference>
<dbReference type="SUPFAM" id="SSF51735">
    <property type="entry name" value="NAD(P)-binding Rossmann-fold domains"/>
    <property type="match status" value="1"/>
</dbReference>
<feature type="region of interest" description="Disordered" evidence="6">
    <location>
        <begin position="274"/>
        <end position="351"/>
    </location>
</feature>
<dbReference type="Gene3D" id="3.40.630.30">
    <property type="match status" value="1"/>
</dbReference>
<dbReference type="InterPro" id="IPR002347">
    <property type="entry name" value="SDR_fam"/>
</dbReference>
<dbReference type="GO" id="GO:0004757">
    <property type="term" value="F:sepiapterin reductase (NADP+) activity"/>
    <property type="evidence" value="ECO:0007669"/>
    <property type="project" value="TreeGrafter"/>
</dbReference>
<evidence type="ECO:0000259" key="8">
    <source>
        <dbReference type="PROSITE" id="PS51819"/>
    </source>
</evidence>
<dbReference type="PROSITE" id="PS51186">
    <property type="entry name" value="GNAT"/>
    <property type="match status" value="1"/>
</dbReference>
<keyword evidence="5" id="KW-0560">Oxidoreductase</keyword>
<evidence type="ECO:0000256" key="4">
    <source>
        <dbReference type="ARBA" id="ARBA00022857"/>
    </source>
</evidence>
<dbReference type="PANTHER" id="PTHR44085:SF2">
    <property type="entry name" value="SEPIAPTERIN REDUCTASE"/>
    <property type="match status" value="1"/>
</dbReference>
<comment type="caution">
    <text evidence="9">The sequence shown here is derived from an EMBL/GenBank/DDBJ whole genome shotgun (WGS) entry which is preliminary data.</text>
</comment>
<dbReference type="InterPro" id="IPR004360">
    <property type="entry name" value="Glyas_Fos-R_dOase_dom"/>
</dbReference>
<accession>A0A2V5KC88</accession>
<protein>
    <recommendedName>
        <fullName evidence="11">N-acetyltransferase domain-containing protein</fullName>
    </recommendedName>
</protein>
<evidence type="ECO:0000313" key="9">
    <source>
        <dbReference type="EMBL" id="PYI55774.1"/>
    </source>
</evidence>
<dbReference type="PROSITE" id="PS00061">
    <property type="entry name" value="ADH_SHORT"/>
    <property type="match status" value="1"/>
</dbReference>
<dbReference type="PANTHER" id="PTHR44085">
    <property type="entry name" value="SEPIAPTERIN REDUCTASE"/>
    <property type="match status" value="1"/>
</dbReference>
<dbReference type="AlphaFoldDB" id="A0A2V5KC88"/>